<accession>A0A165L2E4</accession>
<evidence type="ECO:0000256" key="5">
    <source>
        <dbReference type="HAMAP-Rule" id="MF_00527"/>
    </source>
</evidence>
<dbReference type="SUPFAM" id="SSF50486">
    <property type="entry name" value="FMT C-terminal domain-like"/>
    <property type="match status" value="1"/>
</dbReference>
<dbReference type="EC" id="3.2.2.-" evidence="5"/>
<reference evidence="6 7" key="1">
    <citation type="submission" date="2016-03" db="EMBL/GenBank/DDBJ databases">
        <title>Speciation and ecological success in dimly lit waters: horizontal gene transfer in a green sulfur bacteria bloom unveiled by metagenomic assembly.</title>
        <authorList>
            <person name="Llorens-Mares T."/>
            <person name="Liu Z."/>
            <person name="Allen L.Z."/>
            <person name="Rusch D.B."/>
            <person name="Craig M.T."/>
            <person name="Dupont C.L."/>
            <person name="Bryant D.A."/>
            <person name="Casamayor E.O."/>
        </authorList>
    </citation>
    <scope>NUCLEOTIDE SEQUENCE [LARGE SCALE GENOMIC DNA]</scope>
    <source>
        <strain evidence="6">CIII</strain>
    </source>
</reference>
<dbReference type="PANTHER" id="PTHR10429:SF0">
    <property type="entry name" value="DNA-3-METHYLADENINE GLYCOSYLASE"/>
    <property type="match status" value="1"/>
</dbReference>
<protein>
    <recommendedName>
        <fullName evidence="5">Putative 3-methyladenine DNA glycosylase</fullName>
        <ecNumber evidence="5">3.2.2.-</ecNumber>
    </recommendedName>
</protein>
<comment type="similarity">
    <text evidence="1 5">Belongs to the DNA glycosylase MPG family.</text>
</comment>
<keyword evidence="2 5" id="KW-0227">DNA damage</keyword>
<evidence type="ECO:0000256" key="4">
    <source>
        <dbReference type="ARBA" id="ARBA00023204"/>
    </source>
</evidence>
<dbReference type="CDD" id="cd00540">
    <property type="entry name" value="AAG"/>
    <property type="match status" value="1"/>
</dbReference>
<evidence type="ECO:0000313" key="6">
    <source>
        <dbReference type="EMBL" id="KZK73489.1"/>
    </source>
</evidence>
<sequence>MERLGTQFFTAPTLVLTERLLGKVFMRITPSGTVLKGRIVETEAYLGNNDEACHAWRKKTERNRVMFEAPGTLYVYFSYGCHHLLNIVTEPEGIAGAVLIRAMEPLEGIPSMQERRNTTVETALMSGPAKLTSALGIDRSSSGRDLFGNEFFLLDAPLPPPSMICTSTRVGITRSRELPWRKYLADNPHVSKGRPS</sequence>
<comment type="caution">
    <text evidence="6">The sequence shown here is derived from an EMBL/GenBank/DDBJ whole genome shotgun (WGS) entry which is preliminary data.</text>
</comment>
<name>A0A165L2E4_PELLU</name>
<evidence type="ECO:0000256" key="1">
    <source>
        <dbReference type="ARBA" id="ARBA00009232"/>
    </source>
</evidence>
<dbReference type="RefSeq" id="WP_303682503.1">
    <property type="nucleotide sequence ID" value="NZ_LVWG01000036.1"/>
</dbReference>
<dbReference type="InterPro" id="IPR011034">
    <property type="entry name" value="Formyl_transferase-like_C_sf"/>
</dbReference>
<dbReference type="InterPro" id="IPR036995">
    <property type="entry name" value="MPG_sf"/>
</dbReference>
<proteinExistence type="inferred from homology"/>
<dbReference type="InterPro" id="IPR003180">
    <property type="entry name" value="MPG"/>
</dbReference>
<dbReference type="PANTHER" id="PTHR10429">
    <property type="entry name" value="DNA-3-METHYLADENINE GLYCOSYLASE"/>
    <property type="match status" value="1"/>
</dbReference>
<dbReference type="FunFam" id="3.10.300.10:FF:000001">
    <property type="entry name" value="Putative 3-methyladenine DNA glycosylase"/>
    <property type="match status" value="1"/>
</dbReference>
<gene>
    <name evidence="6" type="ORF">A3K90_01805</name>
</gene>
<evidence type="ECO:0000313" key="7">
    <source>
        <dbReference type="Proteomes" id="UP000076481"/>
    </source>
</evidence>
<dbReference type="GO" id="GO:0003905">
    <property type="term" value="F:alkylbase DNA N-glycosylase activity"/>
    <property type="evidence" value="ECO:0007669"/>
    <property type="project" value="InterPro"/>
</dbReference>
<keyword evidence="4 5" id="KW-0234">DNA repair</keyword>
<dbReference type="GO" id="GO:0006284">
    <property type="term" value="P:base-excision repair"/>
    <property type="evidence" value="ECO:0007669"/>
    <property type="project" value="InterPro"/>
</dbReference>
<dbReference type="AlphaFoldDB" id="A0A165L2E4"/>
<keyword evidence="3 5" id="KW-0378">Hydrolase</keyword>
<evidence type="ECO:0000256" key="2">
    <source>
        <dbReference type="ARBA" id="ARBA00022763"/>
    </source>
</evidence>
<dbReference type="Pfam" id="PF02245">
    <property type="entry name" value="Pur_DNA_glyco"/>
    <property type="match status" value="1"/>
</dbReference>
<dbReference type="Proteomes" id="UP000076481">
    <property type="component" value="Unassembled WGS sequence"/>
</dbReference>
<dbReference type="EMBL" id="LVWG01000036">
    <property type="protein sequence ID" value="KZK73489.1"/>
    <property type="molecule type" value="Genomic_DNA"/>
</dbReference>
<organism evidence="6 7">
    <name type="scientific">Pelodictyon luteolum</name>
    <dbReference type="NCBI Taxonomy" id="1100"/>
    <lineage>
        <taxon>Bacteria</taxon>
        <taxon>Pseudomonadati</taxon>
        <taxon>Chlorobiota</taxon>
        <taxon>Chlorobiia</taxon>
        <taxon>Chlorobiales</taxon>
        <taxon>Chlorobiaceae</taxon>
        <taxon>Chlorobium/Pelodictyon group</taxon>
        <taxon>Pelodictyon</taxon>
    </lineage>
</organism>
<dbReference type="NCBIfam" id="NF002003">
    <property type="entry name" value="PRK00802.1-3"/>
    <property type="match status" value="1"/>
</dbReference>
<dbReference type="NCBIfam" id="TIGR00567">
    <property type="entry name" value="3mg"/>
    <property type="match status" value="1"/>
</dbReference>
<dbReference type="GO" id="GO:0003677">
    <property type="term" value="F:DNA binding"/>
    <property type="evidence" value="ECO:0007669"/>
    <property type="project" value="InterPro"/>
</dbReference>
<dbReference type="HAMAP" id="MF_00527">
    <property type="entry name" value="3MGH"/>
    <property type="match status" value="1"/>
</dbReference>
<evidence type="ECO:0000256" key="3">
    <source>
        <dbReference type="ARBA" id="ARBA00022801"/>
    </source>
</evidence>
<dbReference type="Gene3D" id="3.10.300.10">
    <property type="entry name" value="Methylpurine-DNA glycosylase (MPG)"/>
    <property type="match status" value="1"/>
</dbReference>